<evidence type="ECO:0000256" key="2">
    <source>
        <dbReference type="ARBA" id="ARBA00022475"/>
    </source>
</evidence>
<dbReference type="GO" id="GO:0004930">
    <property type="term" value="F:G protein-coupled receptor activity"/>
    <property type="evidence" value="ECO:0007669"/>
    <property type="project" value="UniProtKB-KW"/>
</dbReference>
<keyword evidence="5" id="KW-0325">Glycoprotein</keyword>
<comment type="caution">
    <text evidence="7">The sequence shown here is derived from an EMBL/GenBank/DDBJ whole genome shotgun (WGS) entry which is preliminary data.</text>
</comment>
<comment type="subcellular location">
    <subcellularLocation>
        <location evidence="1">Cell membrane</location>
        <topology evidence="1">Multi-pass membrane protein</topology>
    </subcellularLocation>
</comment>
<keyword evidence="2" id="KW-0472">Membrane</keyword>
<accession>A0A8J1UXH2</accession>
<organism evidence="7 8">
    <name type="scientific">Owenia fusiformis</name>
    <name type="common">Polychaete worm</name>
    <dbReference type="NCBI Taxonomy" id="6347"/>
    <lineage>
        <taxon>Eukaryota</taxon>
        <taxon>Metazoa</taxon>
        <taxon>Spiralia</taxon>
        <taxon>Lophotrochozoa</taxon>
        <taxon>Annelida</taxon>
        <taxon>Polychaeta</taxon>
        <taxon>Sedentaria</taxon>
        <taxon>Canalipalpata</taxon>
        <taxon>Sabellida</taxon>
        <taxon>Oweniida</taxon>
        <taxon>Oweniidae</taxon>
        <taxon>Owenia</taxon>
    </lineage>
</organism>
<gene>
    <name evidence="7" type="ORF">OFUS_LOCUS15769</name>
</gene>
<proteinExistence type="predicted"/>
<keyword evidence="3" id="KW-0297">G-protein coupled receptor</keyword>
<dbReference type="EMBL" id="CAIIXF020000007">
    <property type="protein sequence ID" value="CAH1790582.1"/>
    <property type="molecule type" value="Genomic_DNA"/>
</dbReference>
<dbReference type="Gene3D" id="1.20.1070.10">
    <property type="entry name" value="Rhodopsin 7-helix transmembrane proteins"/>
    <property type="match status" value="1"/>
</dbReference>
<keyword evidence="8" id="KW-1185">Reference proteome</keyword>
<evidence type="ECO:0000256" key="4">
    <source>
        <dbReference type="ARBA" id="ARBA00023170"/>
    </source>
</evidence>
<sequence length="424" mass="48632">MEFINSTQKTDNDTIAEVNKSTKTSEVLYVMVLYSIGIVANTHWLYGMYRVKKLHVRDNYFHINLSVVHIIGMVKIIIASLTLGFGIKELTILNTHLQHLPTTSMSAVLLCIIGGIRLARLTHPYMYLTTRLTLFLLMVPWLLMIAIMLMDIVVPKKKRFLYVIWPSICCASSVMVMIYMKMFHTLYKRNIKTDVSPITMATESRSTNSYGRVSKFEIFIIDDIVGSYSKEEGTSHIDNIRPPEEIQNSESLNKEMKKSAKKTQMIHTKSTIPKTIGETSLSSHSTSSIKNTIAETSFTISHLAGTNLNAKEDITKKKTIKIPNTNVKRMEDAHMLLVKEYRMIVINSLVVLLISLMHMIALSFISWREGQEINGVPYAKLPTWIGHMHIHIMFITYNIIPIISYIKSDDLRKELRKCYCCYRH</sequence>
<keyword evidence="2" id="KW-1003">Cell membrane</keyword>
<evidence type="ECO:0000256" key="6">
    <source>
        <dbReference type="ARBA" id="ARBA00023224"/>
    </source>
</evidence>
<dbReference type="GO" id="GO:0005886">
    <property type="term" value="C:plasma membrane"/>
    <property type="evidence" value="ECO:0007669"/>
    <property type="project" value="UniProtKB-SubCell"/>
</dbReference>
<keyword evidence="6" id="KW-0807">Transducer</keyword>
<dbReference type="AlphaFoldDB" id="A0A8J1UXH2"/>
<dbReference type="Proteomes" id="UP000749559">
    <property type="component" value="Unassembled WGS sequence"/>
</dbReference>
<dbReference type="PANTHER" id="PTHR24246">
    <property type="entry name" value="OLFACTORY RECEPTOR AND ADENOSINE RECEPTOR"/>
    <property type="match status" value="1"/>
</dbReference>
<dbReference type="PANTHER" id="PTHR24246:SF27">
    <property type="entry name" value="ADENOSINE RECEPTOR, ISOFORM A"/>
    <property type="match status" value="1"/>
</dbReference>
<evidence type="ECO:0000256" key="5">
    <source>
        <dbReference type="ARBA" id="ARBA00023180"/>
    </source>
</evidence>
<protein>
    <submittedName>
        <fullName evidence="7">Uncharacterized protein</fullName>
    </submittedName>
</protein>
<evidence type="ECO:0000256" key="3">
    <source>
        <dbReference type="ARBA" id="ARBA00023040"/>
    </source>
</evidence>
<keyword evidence="4" id="KW-0675">Receptor</keyword>
<name>A0A8J1UXH2_OWEFU</name>
<reference evidence="7" key="1">
    <citation type="submission" date="2022-03" db="EMBL/GenBank/DDBJ databases">
        <authorList>
            <person name="Martin C."/>
        </authorList>
    </citation>
    <scope>NUCLEOTIDE SEQUENCE</scope>
</reference>
<evidence type="ECO:0000256" key="1">
    <source>
        <dbReference type="ARBA" id="ARBA00004651"/>
    </source>
</evidence>
<evidence type="ECO:0000313" key="8">
    <source>
        <dbReference type="Proteomes" id="UP000749559"/>
    </source>
</evidence>
<dbReference type="SUPFAM" id="SSF81321">
    <property type="entry name" value="Family A G protein-coupled receptor-like"/>
    <property type="match status" value="1"/>
</dbReference>
<evidence type="ECO:0000313" key="7">
    <source>
        <dbReference type="EMBL" id="CAH1790582.1"/>
    </source>
</evidence>